<dbReference type="EMBL" id="BT121924">
    <property type="protein sequence ID" value="ADD38854.1"/>
    <property type="molecule type" value="mRNA"/>
</dbReference>
<dbReference type="Gene3D" id="4.10.640.10">
    <property type="entry name" value="Ribosomal protein S18"/>
    <property type="match status" value="1"/>
</dbReference>
<reference evidence="3" key="1">
    <citation type="submission" date="2010-03" db="EMBL/GenBank/DDBJ databases">
        <title>Atlantic Lepeophtheirus salmonis ESTs and full-length cDNAs.</title>
        <authorList>
            <person name="Yasuike M."/>
            <person name="von Schalburg K."/>
            <person name="Cooper G."/>
            <person name="Leong J."/>
            <person name="Nilsen F."/>
            <person name="Jones S.R.M."/>
            <person name="Koop B.F."/>
        </authorList>
    </citation>
    <scope>NUCLEOTIDE SEQUENCE</scope>
    <source>
        <strain evidence="3">Atlantic form</strain>
        <tissue evidence="3">Mixed tissue</tissue>
    </source>
</reference>
<dbReference type="PANTHER" id="PTHR13479">
    <property type="entry name" value="30S RIBOSOMAL PROTEIN S18"/>
    <property type="match status" value="1"/>
</dbReference>
<dbReference type="GO" id="GO:0070181">
    <property type="term" value="F:small ribosomal subunit rRNA binding"/>
    <property type="evidence" value="ECO:0007669"/>
    <property type="project" value="TreeGrafter"/>
</dbReference>
<dbReference type="PANTHER" id="PTHR13479:SF66">
    <property type="entry name" value="LARGE RIBOSOMAL SUBUNIT PROTEIN ML66"/>
    <property type="match status" value="1"/>
</dbReference>
<sequence>MYWNRLLFRRNILPNPSFIRGLKEIKVSNNKEKNTRTIEGVFMDSSRKAKLLELPQACRNDNCHPFCKFSESHNVKHTDVLILNQFVDARGKMLNRIDTGLCNRQYLRLLKLIKMSQKAGIMDDPKNYYVKNDNNPWDKNNTYWDERTIDIQWTENERIRRIKDLQK</sequence>
<evidence type="ECO:0000256" key="2">
    <source>
        <dbReference type="ARBA" id="ARBA00023274"/>
    </source>
</evidence>
<dbReference type="InterPro" id="IPR036870">
    <property type="entry name" value="Ribosomal_bS18_sf"/>
</dbReference>
<evidence type="ECO:0000313" key="3">
    <source>
        <dbReference type="EMBL" id="ADD38854.1"/>
    </source>
</evidence>
<name>D3PJW8_LEPSM</name>
<dbReference type="OMA" id="WDERTID"/>
<dbReference type="SUPFAM" id="SSF46911">
    <property type="entry name" value="Ribosomal protein S18"/>
    <property type="match status" value="1"/>
</dbReference>
<evidence type="ECO:0000256" key="1">
    <source>
        <dbReference type="ARBA" id="ARBA00022980"/>
    </source>
</evidence>
<dbReference type="EMBL" id="HACA01023191">
    <property type="protein sequence ID" value="CDW40552.1"/>
    <property type="molecule type" value="Transcribed_RNA"/>
</dbReference>
<reference evidence="4" key="2">
    <citation type="submission" date="2014-05" db="EMBL/GenBank/DDBJ databases">
        <authorList>
            <person name="Chronopoulou M."/>
        </authorList>
    </citation>
    <scope>NUCLEOTIDE SEQUENCE</scope>
    <source>
        <tissue evidence="4">Whole organism</tissue>
    </source>
</reference>
<dbReference type="GO" id="GO:0005763">
    <property type="term" value="C:mitochondrial small ribosomal subunit"/>
    <property type="evidence" value="ECO:0007669"/>
    <property type="project" value="TreeGrafter"/>
</dbReference>
<dbReference type="GO" id="GO:0003735">
    <property type="term" value="F:structural constituent of ribosome"/>
    <property type="evidence" value="ECO:0007669"/>
    <property type="project" value="InterPro"/>
</dbReference>
<evidence type="ECO:0000313" key="4">
    <source>
        <dbReference type="EMBL" id="CDW40552.1"/>
    </source>
</evidence>
<protein>
    <submittedName>
        <fullName evidence="3 4">28S ribosomal protein S18a, mitochondrial</fullName>
    </submittedName>
</protein>
<accession>D3PJW8</accession>
<proteinExistence type="evidence at transcript level"/>
<dbReference type="Pfam" id="PF01084">
    <property type="entry name" value="Ribosomal_S18"/>
    <property type="match status" value="1"/>
</dbReference>
<keyword evidence="2" id="KW-0687">Ribonucleoprotein</keyword>
<dbReference type="AlphaFoldDB" id="D3PJW8"/>
<dbReference type="OrthoDB" id="10054543at2759"/>
<gene>
    <name evidence="3" type="primary">RT18A</name>
    <name evidence="4" type="synonym">Mrps18a</name>
</gene>
<dbReference type="InterPro" id="IPR001648">
    <property type="entry name" value="Ribosomal_bS18"/>
</dbReference>
<keyword evidence="1 3" id="KW-0689">Ribosomal protein</keyword>
<organism evidence="3">
    <name type="scientific">Lepeophtheirus salmonis</name>
    <name type="common">Salmon louse</name>
    <name type="synonym">Caligus salmonis</name>
    <dbReference type="NCBI Taxonomy" id="72036"/>
    <lineage>
        <taxon>Eukaryota</taxon>
        <taxon>Metazoa</taxon>
        <taxon>Ecdysozoa</taxon>
        <taxon>Arthropoda</taxon>
        <taxon>Crustacea</taxon>
        <taxon>Multicrustacea</taxon>
        <taxon>Hexanauplia</taxon>
        <taxon>Copepoda</taxon>
        <taxon>Siphonostomatoida</taxon>
        <taxon>Caligidae</taxon>
        <taxon>Lepeophtheirus</taxon>
    </lineage>
</organism>
<dbReference type="GO" id="GO:0032543">
    <property type="term" value="P:mitochondrial translation"/>
    <property type="evidence" value="ECO:0007669"/>
    <property type="project" value="TreeGrafter"/>
</dbReference>